<dbReference type="Gene3D" id="1.25.40.10">
    <property type="entry name" value="Tetratricopeptide repeat domain"/>
    <property type="match status" value="2"/>
</dbReference>
<dbReference type="SUPFAM" id="SSF52540">
    <property type="entry name" value="P-loop containing nucleoside triphosphate hydrolases"/>
    <property type="match status" value="1"/>
</dbReference>
<sequence>MNTSMNTSDSAAPFGIPPTDSPAGIMLQVGARRAAAHAEEFHTVLRELGQAPVEQYARRMGHIPGAEALAVLGTIPPDLRNQAIHRLPLDQGKSRLVSLASRIGQANEAQSAAAALATMFPDAVMTKTAHDSADAPREKNPRHNLPARQGIGFFGRRQELHDIERWFAGSTRRISLTGLGGQGKTALALEAGRRLLHAGLFERAVFVDYAQIQAADAQAVAVSAIGSVLNETLIDAAAATEALRKTATLVILDNLEVVSQAALGELLTAAADWSRAGGSRVLMTSRIPEFGHADYPVAGAFQHRRIALRGLDSAGALAWFAALFRLPPESSVPPPKREDLIALFDQVAFHPLSIAVLAQQLKTRPAPELGQRLEKILRQEAVLAIAGQGAPPGLIAALDLSLELSLEGFSEAERHAARRLGVFQGGAMEDVLLAITGLGGSDGERAQLETLLAALERGDPRILLRLMGKEPPDGADPSVERLAALLDNPELEEAIKELRAWLASLPAWENRSGAAEDRWPTLRRQLENAALLQIESIPGVSVPFLRFHPTLAPLLWAGLDAHERDQLTLAHRQRYYQLANTLYHEDDKNPHEARAIVRRELPNLLYACRNALDAGDSDAVVFVTAVNKFLNNFGMGREAALLTERAQAAGGERGSKIWVLAQANRGQQLLAAGRASEAAEIFADILAALGEQPSYNRALTLGHLGRCHLAAGHPDRAEAIYRQGIAVTEQLAPSDDVKRKRAALRTGLADVLRDQGKYAEARAQYEQSLEVKRELGGDLRGEGVVLGQLGTLALREGDLAEAVGRYREALKLCQQMGEPAGEAFYQHQLGRAFQEARRWGPAEGHYRESARLRERHGDLAGAAQTWNQLAGLNRSAGRPEAAEMWYRKAIGGGRKTGDTANLSKMLNNLADLLQTQPGRLAEARKLAEEALAIKETLDPGAAEIWTTYNILAAIADRQSRPDEAAEYRRLAREAKRRFAGTAHEMKRYAELIAAVVAVCLGQEEARGLVAAYREAMGKAGGEWAACADAIEQILAGERDQETLCAPLRFDSSMIIETILRGIADPETLSTLLPPPETA</sequence>
<dbReference type="PANTHER" id="PTHR47691">
    <property type="entry name" value="REGULATOR-RELATED"/>
    <property type="match status" value="1"/>
</dbReference>
<evidence type="ECO:0000256" key="1">
    <source>
        <dbReference type="SAM" id="MobiDB-lite"/>
    </source>
</evidence>
<dbReference type="Pfam" id="PF13424">
    <property type="entry name" value="TPR_12"/>
    <property type="match status" value="2"/>
</dbReference>
<accession>A0A450RTM1</accession>
<proteinExistence type="predicted"/>
<protein>
    <submittedName>
        <fullName evidence="2">Tfp pilus assembly protein PilF</fullName>
    </submittedName>
</protein>
<dbReference type="PANTHER" id="PTHR47691:SF3">
    <property type="entry name" value="HTH-TYPE TRANSCRIPTIONAL REGULATOR RV0890C-RELATED"/>
    <property type="match status" value="1"/>
</dbReference>
<feature type="region of interest" description="Disordered" evidence="1">
    <location>
        <begin position="128"/>
        <end position="148"/>
    </location>
</feature>
<dbReference type="InterPro" id="IPR027417">
    <property type="entry name" value="P-loop_NTPase"/>
</dbReference>
<dbReference type="InterPro" id="IPR019734">
    <property type="entry name" value="TPR_rpt"/>
</dbReference>
<reference evidence="2" key="1">
    <citation type="submission" date="2019-02" db="EMBL/GenBank/DDBJ databases">
        <authorList>
            <person name="Gruber-Vodicka R. H."/>
            <person name="Seah K. B. B."/>
        </authorList>
    </citation>
    <scope>NUCLEOTIDE SEQUENCE</scope>
    <source>
        <strain evidence="2">BECK_DK161</strain>
    </source>
</reference>
<dbReference type="SMART" id="SM00028">
    <property type="entry name" value="TPR"/>
    <property type="match status" value="8"/>
</dbReference>
<gene>
    <name evidence="2" type="ORF">BECKDK2373C_GA0170839_100115</name>
</gene>
<dbReference type="Gene3D" id="3.40.50.300">
    <property type="entry name" value="P-loop containing nucleotide triphosphate hydrolases"/>
    <property type="match status" value="1"/>
</dbReference>
<dbReference type="EMBL" id="CAADEY010000001">
    <property type="protein sequence ID" value="VFJ42479.1"/>
    <property type="molecule type" value="Genomic_DNA"/>
</dbReference>
<dbReference type="AlphaFoldDB" id="A0A450RTM1"/>
<organism evidence="2">
    <name type="scientific">Candidatus Kentrum sp. DK</name>
    <dbReference type="NCBI Taxonomy" id="2126562"/>
    <lineage>
        <taxon>Bacteria</taxon>
        <taxon>Pseudomonadati</taxon>
        <taxon>Pseudomonadota</taxon>
        <taxon>Gammaproteobacteria</taxon>
        <taxon>Candidatus Kentrum</taxon>
    </lineage>
</organism>
<feature type="compositionally biased region" description="Basic and acidic residues" evidence="1">
    <location>
        <begin position="128"/>
        <end position="141"/>
    </location>
</feature>
<evidence type="ECO:0000313" key="2">
    <source>
        <dbReference type="EMBL" id="VFJ42479.1"/>
    </source>
</evidence>
<dbReference type="InterPro" id="IPR011990">
    <property type="entry name" value="TPR-like_helical_dom_sf"/>
</dbReference>
<name>A0A450RTM1_9GAMM</name>
<dbReference type="SUPFAM" id="SSF48452">
    <property type="entry name" value="TPR-like"/>
    <property type="match status" value="3"/>
</dbReference>